<keyword evidence="3" id="KW-1185">Reference proteome</keyword>
<reference evidence="2 3" key="1">
    <citation type="submission" date="2023-02" db="EMBL/GenBank/DDBJ databases">
        <title>LHISI_Scaffold_Assembly.</title>
        <authorList>
            <person name="Stuart O.P."/>
            <person name="Cleave R."/>
            <person name="Magrath M.J.L."/>
            <person name="Mikheyev A.S."/>
        </authorList>
    </citation>
    <scope>NUCLEOTIDE SEQUENCE [LARGE SCALE GENOMIC DNA]</scope>
    <source>
        <strain evidence="2">Daus_M_001</strain>
        <tissue evidence="2">Leg muscle</tissue>
    </source>
</reference>
<comment type="caution">
    <text evidence="2">The sequence shown here is derived from an EMBL/GenBank/DDBJ whole genome shotgun (WGS) entry which is preliminary data.</text>
</comment>
<evidence type="ECO:0000313" key="3">
    <source>
        <dbReference type="Proteomes" id="UP001159363"/>
    </source>
</evidence>
<feature type="region of interest" description="Disordered" evidence="1">
    <location>
        <begin position="26"/>
        <end position="47"/>
    </location>
</feature>
<evidence type="ECO:0000313" key="2">
    <source>
        <dbReference type="EMBL" id="KAJ8882440.1"/>
    </source>
</evidence>
<dbReference type="Proteomes" id="UP001159363">
    <property type="component" value="Chromosome 4"/>
</dbReference>
<sequence length="470" mass="51334">MEWGGLGGIGVLRTDDGEASLIWRGAGMQGQGEAGDPREVSPTSDIREPPRLESVREQTDTARLAAGAMVAERLACSPPTKASRVQYPAGSLRIFACGNLAGRCRWSACFLGDLPPPLPFHSGCAPYTPLFSALKTSLLRVTKISPLHEIPGKNSRPAASSSTIRTCEIPGVPPFGIEPCSPRWEASSLASTPPWTLTIDRDKPRAETTAAQPINIKRARRTFHCFGSARCEIFEFSRAPNMPNCRRLKGNGCRKLAEILLLNVPFLHGNFCCLPHVPPPPGKEGERDKESDSGTRVMAAVVTAKRERAKGSCGKQRKCFTQWLPRLRNNVEVGSYSTVRLVGRGTWDERVRLRSPPARDRLGIGATNARRYEFKISGSGTHCIENVTRVCLGPYSARRLVYDVKPKGACAERGGAAVNRCPRIRQGAGLIPHPHILILVYHGLPKSRQANDGAITYRIRRPIPSSCLLL</sequence>
<protein>
    <submittedName>
        <fullName evidence="2">Uncharacterized protein</fullName>
    </submittedName>
</protein>
<feature type="compositionally biased region" description="Basic and acidic residues" evidence="1">
    <location>
        <begin position="35"/>
        <end position="47"/>
    </location>
</feature>
<dbReference type="EMBL" id="JARBHB010000005">
    <property type="protein sequence ID" value="KAJ8882440.1"/>
    <property type="molecule type" value="Genomic_DNA"/>
</dbReference>
<accession>A0ABQ9HDT4</accession>
<evidence type="ECO:0000256" key="1">
    <source>
        <dbReference type="SAM" id="MobiDB-lite"/>
    </source>
</evidence>
<proteinExistence type="predicted"/>
<organism evidence="2 3">
    <name type="scientific">Dryococelus australis</name>
    <dbReference type="NCBI Taxonomy" id="614101"/>
    <lineage>
        <taxon>Eukaryota</taxon>
        <taxon>Metazoa</taxon>
        <taxon>Ecdysozoa</taxon>
        <taxon>Arthropoda</taxon>
        <taxon>Hexapoda</taxon>
        <taxon>Insecta</taxon>
        <taxon>Pterygota</taxon>
        <taxon>Neoptera</taxon>
        <taxon>Polyneoptera</taxon>
        <taxon>Phasmatodea</taxon>
        <taxon>Verophasmatodea</taxon>
        <taxon>Anareolatae</taxon>
        <taxon>Phasmatidae</taxon>
        <taxon>Eurycanthinae</taxon>
        <taxon>Dryococelus</taxon>
    </lineage>
</organism>
<name>A0ABQ9HDT4_9NEOP</name>
<gene>
    <name evidence="2" type="ORF">PR048_014248</name>
</gene>